<dbReference type="AlphaFoldDB" id="A0A9D4DA15"/>
<accession>A0A9D4DA15</accession>
<keyword evidence="2" id="KW-1185">Reference proteome</keyword>
<sequence>MNVNVSCDDLPKEMLSKGLDLDRQWYLFEHIRELCHTDEAKNCICLKPATDKRQKTDCAPIKQKMH</sequence>
<gene>
    <name evidence="1" type="ORF">DPMN_047584</name>
</gene>
<comment type="caution">
    <text evidence="1">The sequence shown here is derived from an EMBL/GenBank/DDBJ whole genome shotgun (WGS) entry which is preliminary data.</text>
</comment>
<evidence type="ECO:0000313" key="2">
    <source>
        <dbReference type="Proteomes" id="UP000828390"/>
    </source>
</evidence>
<reference evidence="1" key="2">
    <citation type="submission" date="2020-11" db="EMBL/GenBank/DDBJ databases">
        <authorList>
            <person name="McCartney M.A."/>
            <person name="Auch B."/>
            <person name="Kono T."/>
            <person name="Mallez S."/>
            <person name="Becker A."/>
            <person name="Gohl D.M."/>
            <person name="Silverstein K.A.T."/>
            <person name="Koren S."/>
            <person name="Bechman K.B."/>
            <person name="Herman A."/>
            <person name="Abrahante J.E."/>
            <person name="Garbe J."/>
        </authorList>
    </citation>
    <scope>NUCLEOTIDE SEQUENCE</scope>
    <source>
        <strain evidence="1">Duluth1</strain>
        <tissue evidence="1">Whole animal</tissue>
    </source>
</reference>
<organism evidence="1 2">
    <name type="scientific">Dreissena polymorpha</name>
    <name type="common">Zebra mussel</name>
    <name type="synonym">Mytilus polymorpha</name>
    <dbReference type="NCBI Taxonomy" id="45954"/>
    <lineage>
        <taxon>Eukaryota</taxon>
        <taxon>Metazoa</taxon>
        <taxon>Spiralia</taxon>
        <taxon>Lophotrochozoa</taxon>
        <taxon>Mollusca</taxon>
        <taxon>Bivalvia</taxon>
        <taxon>Autobranchia</taxon>
        <taxon>Heteroconchia</taxon>
        <taxon>Euheterodonta</taxon>
        <taxon>Imparidentia</taxon>
        <taxon>Neoheterodontei</taxon>
        <taxon>Myida</taxon>
        <taxon>Dreissenoidea</taxon>
        <taxon>Dreissenidae</taxon>
        <taxon>Dreissena</taxon>
    </lineage>
</organism>
<reference evidence="1" key="1">
    <citation type="journal article" date="2019" name="bioRxiv">
        <title>The Genome of the Zebra Mussel, Dreissena polymorpha: A Resource for Invasive Species Research.</title>
        <authorList>
            <person name="McCartney M.A."/>
            <person name="Auch B."/>
            <person name="Kono T."/>
            <person name="Mallez S."/>
            <person name="Zhang Y."/>
            <person name="Obille A."/>
            <person name="Becker A."/>
            <person name="Abrahante J.E."/>
            <person name="Garbe J."/>
            <person name="Badalamenti J.P."/>
            <person name="Herman A."/>
            <person name="Mangelson H."/>
            <person name="Liachko I."/>
            <person name="Sullivan S."/>
            <person name="Sone E.D."/>
            <person name="Koren S."/>
            <person name="Silverstein K.A.T."/>
            <person name="Beckman K.B."/>
            <person name="Gohl D.M."/>
        </authorList>
    </citation>
    <scope>NUCLEOTIDE SEQUENCE</scope>
    <source>
        <strain evidence="1">Duluth1</strain>
        <tissue evidence="1">Whole animal</tissue>
    </source>
</reference>
<evidence type="ECO:0000313" key="1">
    <source>
        <dbReference type="EMBL" id="KAH3740869.1"/>
    </source>
</evidence>
<protein>
    <submittedName>
        <fullName evidence="1">Uncharacterized protein</fullName>
    </submittedName>
</protein>
<proteinExistence type="predicted"/>
<dbReference type="EMBL" id="JAIWYP010000011">
    <property type="protein sequence ID" value="KAH3740869.1"/>
    <property type="molecule type" value="Genomic_DNA"/>
</dbReference>
<name>A0A9D4DA15_DREPO</name>
<dbReference type="Proteomes" id="UP000828390">
    <property type="component" value="Unassembled WGS sequence"/>
</dbReference>